<feature type="transmembrane region" description="Helical" evidence="4">
    <location>
        <begin position="49"/>
        <end position="69"/>
    </location>
</feature>
<feature type="transmembrane region" description="Helical" evidence="4">
    <location>
        <begin position="135"/>
        <end position="159"/>
    </location>
</feature>
<feature type="domain" description="Major facilitator superfamily (MFS) profile" evidence="5">
    <location>
        <begin position="1"/>
        <end position="389"/>
    </location>
</feature>
<sequence length="389" mass="40055">MSTDTVLTPPRVLLLATATGLIVASNYYAQPLLQLLGDAFGRGAGQVGWVVTVAQLSYALGLLLIVPLGDRLERRGLIVALFVLAALGLAVSASARHFAQLLAGTALSGLCAVAAQVIVPHAATLAAPERRGRVVGTLMAGLLLGILLARTAAGALAGIGGWSTVYWAAGAALLAMAAVLACSLPRHRPAASLSYPRLIASVLALLRDEPELRRRALLGALLFAGFSVFWTPLAFLLSGPAYGYPVARIGLFGLVGAAGALAASRAGRLSDRGLGRQVTGGGLLLLLLSWCVLALAPVSLAALVAGVLVLDVAVQAVHIDNQSTIYRLDEHARSRITSAYMTCYFLGGAAGSGLGTLAWSRQGWTGVSAAGGILALLALLRFVRPPRPR</sequence>
<keyword evidence="2 4" id="KW-1133">Transmembrane helix</keyword>
<keyword evidence="7" id="KW-1185">Reference proteome</keyword>
<feature type="transmembrane region" description="Helical" evidence="4">
    <location>
        <begin position="165"/>
        <end position="184"/>
    </location>
</feature>
<dbReference type="InterPro" id="IPR011701">
    <property type="entry name" value="MFS"/>
</dbReference>
<dbReference type="SUPFAM" id="SSF103473">
    <property type="entry name" value="MFS general substrate transporter"/>
    <property type="match status" value="1"/>
</dbReference>
<dbReference type="PANTHER" id="PTHR42910:SF1">
    <property type="entry name" value="MAJOR FACILITATOR SUPERFAMILY (MFS) PROFILE DOMAIN-CONTAINING PROTEIN"/>
    <property type="match status" value="1"/>
</dbReference>
<gene>
    <name evidence="6" type="ORF">K5L01_11990</name>
</gene>
<comment type="caution">
    <text evidence="6">The sequence shown here is derived from an EMBL/GenBank/DDBJ whole genome shotgun (WGS) entry which is preliminary data.</text>
</comment>
<dbReference type="CDD" id="cd17324">
    <property type="entry name" value="MFS_NepI_like"/>
    <property type="match status" value="1"/>
</dbReference>
<dbReference type="PANTHER" id="PTHR42910">
    <property type="entry name" value="TRANSPORTER SCO4007-RELATED"/>
    <property type="match status" value="1"/>
</dbReference>
<evidence type="ECO:0000313" key="7">
    <source>
        <dbReference type="Proteomes" id="UP001431235"/>
    </source>
</evidence>
<dbReference type="InterPro" id="IPR020846">
    <property type="entry name" value="MFS_dom"/>
</dbReference>
<feature type="transmembrane region" description="Helical" evidence="4">
    <location>
        <begin position="274"/>
        <end position="295"/>
    </location>
</feature>
<evidence type="ECO:0000313" key="6">
    <source>
        <dbReference type="EMBL" id="MCL7715362.1"/>
    </source>
</evidence>
<keyword evidence="1 4" id="KW-0812">Transmembrane</keyword>
<feature type="transmembrane region" description="Helical" evidence="4">
    <location>
        <begin position="364"/>
        <end position="383"/>
    </location>
</feature>
<keyword evidence="3 4" id="KW-0472">Membrane</keyword>
<feature type="transmembrane region" description="Helical" evidence="4">
    <location>
        <begin position="216"/>
        <end position="236"/>
    </location>
</feature>
<feature type="transmembrane region" description="Helical" evidence="4">
    <location>
        <begin position="242"/>
        <end position="262"/>
    </location>
</feature>
<dbReference type="Gene3D" id="1.20.1250.20">
    <property type="entry name" value="MFS general substrate transporter like domains"/>
    <property type="match status" value="1"/>
</dbReference>
<dbReference type="RefSeq" id="WP_250064749.1">
    <property type="nucleotide sequence ID" value="NZ_JAIKTS010000004.1"/>
</dbReference>
<dbReference type="EMBL" id="JAIKTS010000004">
    <property type="protein sequence ID" value="MCL7715362.1"/>
    <property type="molecule type" value="Genomic_DNA"/>
</dbReference>
<dbReference type="PROSITE" id="PS50850">
    <property type="entry name" value="MFS"/>
    <property type="match status" value="1"/>
</dbReference>
<feature type="transmembrane region" description="Helical" evidence="4">
    <location>
        <begin position="101"/>
        <end position="123"/>
    </location>
</feature>
<protein>
    <submittedName>
        <fullName evidence="6">MFS transporter</fullName>
    </submittedName>
</protein>
<dbReference type="Pfam" id="PF07690">
    <property type="entry name" value="MFS_1"/>
    <property type="match status" value="1"/>
</dbReference>
<evidence type="ECO:0000256" key="2">
    <source>
        <dbReference type="ARBA" id="ARBA00022989"/>
    </source>
</evidence>
<evidence type="ECO:0000256" key="1">
    <source>
        <dbReference type="ARBA" id="ARBA00022692"/>
    </source>
</evidence>
<organism evidence="6 7">
    <name type="scientific">Stenotrophomonas mori</name>
    <dbReference type="NCBI Taxonomy" id="2871096"/>
    <lineage>
        <taxon>Bacteria</taxon>
        <taxon>Pseudomonadati</taxon>
        <taxon>Pseudomonadota</taxon>
        <taxon>Gammaproteobacteria</taxon>
        <taxon>Lysobacterales</taxon>
        <taxon>Lysobacteraceae</taxon>
        <taxon>Stenotrophomonas</taxon>
    </lineage>
</organism>
<proteinExistence type="predicted"/>
<dbReference type="Proteomes" id="UP001431235">
    <property type="component" value="Unassembled WGS sequence"/>
</dbReference>
<evidence type="ECO:0000256" key="3">
    <source>
        <dbReference type="ARBA" id="ARBA00023136"/>
    </source>
</evidence>
<evidence type="ECO:0000259" key="5">
    <source>
        <dbReference type="PROSITE" id="PS50850"/>
    </source>
</evidence>
<dbReference type="InterPro" id="IPR036259">
    <property type="entry name" value="MFS_trans_sf"/>
</dbReference>
<accession>A0ABT0SJ63</accession>
<reference evidence="6 7" key="1">
    <citation type="submission" date="2021-08" db="EMBL/GenBank/DDBJ databases">
        <title>Novel members of of the genus Stenotrophomonas from differernt environment.</title>
        <authorList>
            <person name="Deng Y."/>
        </authorList>
    </citation>
    <scope>NUCLEOTIDE SEQUENCE [LARGE SCALE GENOMIC DNA]</scope>
    <source>
        <strain evidence="6 7">CPCC 101365</strain>
    </source>
</reference>
<evidence type="ECO:0000256" key="4">
    <source>
        <dbReference type="SAM" id="Phobius"/>
    </source>
</evidence>
<feature type="transmembrane region" description="Helical" evidence="4">
    <location>
        <begin position="76"/>
        <end position="95"/>
    </location>
</feature>
<name>A0ABT0SJ63_9GAMM</name>
<feature type="transmembrane region" description="Helical" evidence="4">
    <location>
        <begin position="12"/>
        <end position="29"/>
    </location>
</feature>